<dbReference type="Gene3D" id="3.40.50.150">
    <property type="entry name" value="Vaccinia Virus protein VP39"/>
    <property type="match status" value="1"/>
</dbReference>
<dbReference type="SUPFAM" id="SSF53335">
    <property type="entry name" value="S-adenosyl-L-methionine-dependent methyltransferases"/>
    <property type="match status" value="1"/>
</dbReference>
<proteinExistence type="predicted"/>
<dbReference type="AlphaFoldDB" id="A0A1E3UBT4"/>
<evidence type="ECO:0000313" key="3">
    <source>
        <dbReference type="Proteomes" id="UP000094271"/>
    </source>
</evidence>
<reference evidence="2 3" key="1">
    <citation type="submission" date="2016-08" db="EMBL/GenBank/DDBJ databases">
        <authorList>
            <person name="Seilhamer J.J."/>
        </authorList>
    </citation>
    <scope>NUCLEOTIDE SEQUENCE [LARGE SCALE GENOMIC DNA]</scope>
    <source>
        <strain evidence="2 3">NML150140-1</strain>
    </source>
</reference>
<dbReference type="EMBL" id="MEHA01000022">
    <property type="protein sequence ID" value="ODR46792.1"/>
    <property type="molecule type" value="Genomic_DNA"/>
</dbReference>
<dbReference type="InterPro" id="IPR006342">
    <property type="entry name" value="FkbM_mtfrase"/>
</dbReference>
<dbReference type="RefSeq" id="WP_069432019.1">
    <property type="nucleotide sequence ID" value="NZ_MEHA01000022.1"/>
</dbReference>
<dbReference type="Proteomes" id="UP000094271">
    <property type="component" value="Unassembled WGS sequence"/>
</dbReference>
<comment type="caution">
    <text evidence="2">The sequence shown here is derived from an EMBL/GenBank/DDBJ whole genome shotgun (WGS) entry which is preliminary data.</text>
</comment>
<name>A0A1E3UBT4_9FIRM</name>
<dbReference type="NCBIfam" id="TIGR01444">
    <property type="entry name" value="fkbM_fam"/>
    <property type="match status" value="1"/>
</dbReference>
<sequence length="396" mass="45433">MNIDEIFRMFHKRKNSLEWTEESMKKDIQNYLEKIVLYGAGSAGIAFMHYLNDAGIFPVCFSDGDNEKQGEICEGLEIISPESITEKVGIDALVIVTINTDGQNYCRDFKTALLEGGHQGVYKRLHEFGCINVIDYTYFRKCFRLFAGGKYNLPAVSDVYLMEEHEEDIKTVYEMLADEESKKIFLDILQFRLLDDSVEIPVVSEKNMYFEYDLFPKAEDEILIDCGACGGSSLEIFLRQTNGKFERYYGLEPDYYNFNRLEKYLEGLPEGIREKMQGVNKAAYSIDGKTSFFVLNGPGTFAADIGKDSIDTIKIDTLLECNRASYIKMNIEGSEVAALKGAAYTIKTYKPKMAIMGYHKTSDLWEVPLLMKQYRPDYIIHLRSYMKNVAFCYFAH</sequence>
<dbReference type="Gene3D" id="3.40.50.720">
    <property type="entry name" value="NAD(P)-binding Rossmann-like Domain"/>
    <property type="match status" value="1"/>
</dbReference>
<evidence type="ECO:0000259" key="1">
    <source>
        <dbReference type="Pfam" id="PF05050"/>
    </source>
</evidence>
<feature type="domain" description="Methyltransferase FkbM" evidence="1">
    <location>
        <begin position="225"/>
        <end position="389"/>
    </location>
</feature>
<dbReference type="InterPro" id="IPR029063">
    <property type="entry name" value="SAM-dependent_MTases_sf"/>
</dbReference>
<dbReference type="Pfam" id="PF05050">
    <property type="entry name" value="Methyltransf_21"/>
    <property type="match status" value="1"/>
</dbReference>
<evidence type="ECO:0000313" key="2">
    <source>
        <dbReference type="EMBL" id="ODR46792.1"/>
    </source>
</evidence>
<gene>
    <name evidence="2" type="ORF">BEI59_23890</name>
</gene>
<protein>
    <recommendedName>
        <fullName evidence="1">Methyltransferase FkbM domain-containing protein</fullName>
    </recommendedName>
</protein>
<dbReference type="OrthoDB" id="5329963at2"/>
<organism evidence="2 3">
    <name type="scientific">Eisenbergiella tayi</name>
    <dbReference type="NCBI Taxonomy" id="1432052"/>
    <lineage>
        <taxon>Bacteria</taxon>
        <taxon>Bacillati</taxon>
        <taxon>Bacillota</taxon>
        <taxon>Clostridia</taxon>
        <taxon>Lachnospirales</taxon>
        <taxon>Lachnospiraceae</taxon>
        <taxon>Eisenbergiella</taxon>
    </lineage>
</organism>
<accession>A0A1E3UBT4</accession>